<feature type="non-terminal residue" evidence="3">
    <location>
        <position position="173"/>
    </location>
</feature>
<feature type="compositionally biased region" description="Polar residues" evidence="2">
    <location>
        <begin position="66"/>
        <end position="75"/>
    </location>
</feature>
<gene>
    <name evidence="3" type="ORF">OS493_040615</name>
</gene>
<protein>
    <submittedName>
        <fullName evidence="3">Uncharacterized protein</fullName>
    </submittedName>
</protein>
<dbReference type="OrthoDB" id="10072335at2759"/>
<feature type="compositionally biased region" description="Basic and acidic residues" evidence="2">
    <location>
        <begin position="7"/>
        <end position="20"/>
    </location>
</feature>
<dbReference type="Proteomes" id="UP001163046">
    <property type="component" value="Unassembled WGS sequence"/>
</dbReference>
<name>A0A9W9ZW00_9CNID</name>
<comment type="caution">
    <text evidence="3">The sequence shown here is derived from an EMBL/GenBank/DDBJ whole genome shotgun (WGS) entry which is preliminary data.</text>
</comment>
<keyword evidence="4" id="KW-1185">Reference proteome</keyword>
<evidence type="ECO:0000256" key="1">
    <source>
        <dbReference type="SAM" id="Coils"/>
    </source>
</evidence>
<feature type="non-terminal residue" evidence="3">
    <location>
        <position position="1"/>
    </location>
</feature>
<feature type="coiled-coil region" evidence="1">
    <location>
        <begin position="130"/>
        <end position="164"/>
    </location>
</feature>
<proteinExistence type="predicted"/>
<sequence>IHRLFGRNKENHGTHSGKEDSENEDSSLRLKLNVPTTRHKQFTKVLAEIRERAMPSSLGRRRSKTQSECPSVDTRNSGDSDSGSRPRASPLWGSLLVVQHQTNFHEGELDGTFSSQEKESTDEVDGQIDSEKLRQRVEHLNHKIKKTKDQIRQLQDERDEYVKEYLEEGSQKS</sequence>
<evidence type="ECO:0000256" key="2">
    <source>
        <dbReference type="SAM" id="MobiDB-lite"/>
    </source>
</evidence>
<dbReference type="EMBL" id="MU825833">
    <property type="protein sequence ID" value="KAJ7387983.1"/>
    <property type="molecule type" value="Genomic_DNA"/>
</dbReference>
<accession>A0A9W9ZW00</accession>
<reference evidence="3" key="1">
    <citation type="submission" date="2023-01" db="EMBL/GenBank/DDBJ databases">
        <title>Genome assembly of the deep-sea coral Lophelia pertusa.</title>
        <authorList>
            <person name="Herrera S."/>
            <person name="Cordes E."/>
        </authorList>
    </citation>
    <scope>NUCLEOTIDE SEQUENCE</scope>
    <source>
        <strain evidence="3">USNM1676648</strain>
        <tissue evidence="3">Polyp</tissue>
    </source>
</reference>
<evidence type="ECO:0000313" key="4">
    <source>
        <dbReference type="Proteomes" id="UP001163046"/>
    </source>
</evidence>
<feature type="region of interest" description="Disordered" evidence="2">
    <location>
        <begin position="106"/>
        <end position="130"/>
    </location>
</feature>
<feature type="region of interest" description="Disordered" evidence="2">
    <location>
        <begin position="1"/>
        <end position="93"/>
    </location>
</feature>
<keyword evidence="1" id="KW-0175">Coiled coil</keyword>
<dbReference type="AlphaFoldDB" id="A0A9W9ZW00"/>
<organism evidence="3 4">
    <name type="scientific">Desmophyllum pertusum</name>
    <dbReference type="NCBI Taxonomy" id="174260"/>
    <lineage>
        <taxon>Eukaryota</taxon>
        <taxon>Metazoa</taxon>
        <taxon>Cnidaria</taxon>
        <taxon>Anthozoa</taxon>
        <taxon>Hexacorallia</taxon>
        <taxon>Scleractinia</taxon>
        <taxon>Caryophylliina</taxon>
        <taxon>Caryophylliidae</taxon>
        <taxon>Desmophyllum</taxon>
    </lineage>
</organism>
<evidence type="ECO:0000313" key="3">
    <source>
        <dbReference type="EMBL" id="KAJ7387983.1"/>
    </source>
</evidence>